<accession>A0AAD8EX61</accession>
<dbReference type="PANTHER" id="PTHR12587:SF20">
    <property type="entry name" value="LIPRIN-ALPHA, ISOFORM E"/>
    <property type="match status" value="1"/>
</dbReference>
<gene>
    <name evidence="4" type="ORF">Bpfe_028567</name>
</gene>
<evidence type="ECO:0000313" key="5">
    <source>
        <dbReference type="Proteomes" id="UP001233172"/>
    </source>
</evidence>
<evidence type="ECO:0000313" key="4">
    <source>
        <dbReference type="EMBL" id="KAK0042004.1"/>
    </source>
</evidence>
<keyword evidence="2" id="KW-0175">Coiled coil</keyword>
<dbReference type="InterPro" id="IPR029515">
    <property type="entry name" value="Liprin"/>
</dbReference>
<dbReference type="AlphaFoldDB" id="A0AAD8EX61"/>
<dbReference type="EMBL" id="JASAOG010000254">
    <property type="protein sequence ID" value="KAK0042004.1"/>
    <property type="molecule type" value="Genomic_DNA"/>
</dbReference>
<evidence type="ECO:0000256" key="3">
    <source>
        <dbReference type="SAM" id="MobiDB-lite"/>
    </source>
</evidence>
<protein>
    <submittedName>
        <fullName evidence="4">Liprin-alpha-1-like isoform X4</fullName>
    </submittedName>
</protein>
<dbReference type="GO" id="GO:0050808">
    <property type="term" value="P:synapse organization"/>
    <property type="evidence" value="ECO:0007669"/>
    <property type="project" value="TreeGrafter"/>
</dbReference>
<reference evidence="4" key="1">
    <citation type="journal article" date="2023" name="PLoS Negl. Trop. Dis.">
        <title>A genome sequence for Biomphalaria pfeifferi, the major vector snail for the human-infecting parasite Schistosoma mansoni.</title>
        <authorList>
            <person name="Bu L."/>
            <person name="Lu L."/>
            <person name="Laidemitt M.R."/>
            <person name="Zhang S.M."/>
            <person name="Mutuku M."/>
            <person name="Mkoji G."/>
            <person name="Steinauer M."/>
            <person name="Loker E.S."/>
        </authorList>
    </citation>
    <scope>NUCLEOTIDE SEQUENCE</scope>
    <source>
        <strain evidence="4">KasaAsao</strain>
    </source>
</reference>
<dbReference type="Proteomes" id="UP001233172">
    <property type="component" value="Unassembled WGS sequence"/>
</dbReference>
<feature type="coiled-coil region" evidence="2">
    <location>
        <begin position="32"/>
        <end position="116"/>
    </location>
</feature>
<reference evidence="4" key="2">
    <citation type="submission" date="2023-04" db="EMBL/GenBank/DDBJ databases">
        <authorList>
            <person name="Bu L."/>
            <person name="Lu L."/>
            <person name="Laidemitt M.R."/>
            <person name="Zhang S.M."/>
            <person name="Mutuku M."/>
            <person name="Mkoji G."/>
            <person name="Steinauer M."/>
            <person name="Loker E.S."/>
        </authorList>
    </citation>
    <scope>NUCLEOTIDE SEQUENCE</scope>
    <source>
        <strain evidence="4">KasaAsao</strain>
        <tissue evidence="4">Whole Snail</tissue>
    </source>
</reference>
<dbReference type="GO" id="GO:0048786">
    <property type="term" value="C:presynaptic active zone"/>
    <property type="evidence" value="ECO:0007669"/>
    <property type="project" value="TreeGrafter"/>
</dbReference>
<keyword evidence="5" id="KW-1185">Reference proteome</keyword>
<proteinExistence type="predicted"/>
<feature type="region of interest" description="Disordered" evidence="3">
    <location>
        <begin position="1"/>
        <end position="27"/>
    </location>
</feature>
<name>A0AAD8EX61_BIOPF</name>
<dbReference type="PANTHER" id="PTHR12587">
    <property type="entry name" value="LAR INTERACTING PROTEIN LIP -RELATED PROTEIN"/>
    <property type="match status" value="1"/>
</dbReference>
<evidence type="ECO:0000256" key="2">
    <source>
        <dbReference type="SAM" id="Coils"/>
    </source>
</evidence>
<comment type="caution">
    <text evidence="4">The sequence shown here is derived from an EMBL/GenBank/DDBJ whole genome shotgun (WGS) entry which is preliminary data.</text>
</comment>
<evidence type="ECO:0000256" key="1">
    <source>
        <dbReference type="ARBA" id="ARBA00022737"/>
    </source>
</evidence>
<sequence>MMCDVMPTISEDGSNDRESQGSGDDSNFEQLMVNMLDERDKLMESLREKQEALDLAEAKLLEANKDREIMQKQLQQITPQELATVTKELNQVREQLLEREEEISELKAERNNTRASISLA</sequence>
<organism evidence="4 5">
    <name type="scientific">Biomphalaria pfeifferi</name>
    <name type="common">Bloodfluke planorb</name>
    <name type="synonym">Freshwater snail</name>
    <dbReference type="NCBI Taxonomy" id="112525"/>
    <lineage>
        <taxon>Eukaryota</taxon>
        <taxon>Metazoa</taxon>
        <taxon>Spiralia</taxon>
        <taxon>Lophotrochozoa</taxon>
        <taxon>Mollusca</taxon>
        <taxon>Gastropoda</taxon>
        <taxon>Heterobranchia</taxon>
        <taxon>Euthyneura</taxon>
        <taxon>Panpulmonata</taxon>
        <taxon>Hygrophila</taxon>
        <taxon>Lymnaeoidea</taxon>
        <taxon>Planorbidae</taxon>
        <taxon>Biomphalaria</taxon>
    </lineage>
</organism>
<keyword evidence="1" id="KW-0677">Repeat</keyword>